<feature type="transmembrane region" description="Helical" evidence="1">
    <location>
        <begin position="74"/>
        <end position="93"/>
    </location>
</feature>
<dbReference type="OrthoDB" id="1821686at2"/>
<dbReference type="Pfam" id="PF13240">
    <property type="entry name" value="Zn_Ribbon_1"/>
    <property type="match status" value="1"/>
</dbReference>
<evidence type="ECO:0000256" key="1">
    <source>
        <dbReference type="SAM" id="Phobius"/>
    </source>
</evidence>
<keyword evidence="4" id="KW-1185">Reference proteome</keyword>
<dbReference type="eggNOG" id="ENOG502ZY4M">
    <property type="taxonomic scope" value="Bacteria"/>
</dbReference>
<dbReference type="Proteomes" id="UP000004259">
    <property type="component" value="Unassembled WGS sequence"/>
</dbReference>
<gene>
    <name evidence="3" type="ORF">CUS_6187</name>
</gene>
<evidence type="ECO:0000259" key="2">
    <source>
        <dbReference type="Pfam" id="PF13240"/>
    </source>
</evidence>
<keyword evidence="1" id="KW-1133">Transmembrane helix</keyword>
<proteinExistence type="predicted"/>
<dbReference type="RefSeq" id="WP_002846867.1">
    <property type="nucleotide sequence ID" value="NZ_ADKM02000008.1"/>
</dbReference>
<keyword evidence="1" id="KW-0472">Membrane</keyword>
<comment type="caution">
    <text evidence="3">The sequence shown here is derived from an EMBL/GenBank/DDBJ whole genome shotgun (WGS) entry which is preliminary data.</text>
</comment>
<reference evidence="3 4" key="1">
    <citation type="submission" date="2011-02" db="EMBL/GenBank/DDBJ databases">
        <authorList>
            <person name="Nelson K.E."/>
            <person name="Sutton G."/>
            <person name="Torralba M."/>
            <person name="Durkin S."/>
            <person name="Harkins D."/>
            <person name="Montgomery R."/>
            <person name="Ziemer C."/>
            <person name="Klaassens E."/>
            <person name="Ocuiv P."/>
            <person name="Morrison M."/>
        </authorList>
    </citation>
    <scope>NUCLEOTIDE SEQUENCE [LARGE SCALE GENOMIC DNA]</scope>
    <source>
        <strain evidence="3 4">8</strain>
    </source>
</reference>
<name>E9S7H5_RUMAL</name>
<dbReference type="InterPro" id="IPR026870">
    <property type="entry name" value="Zinc_ribbon_dom"/>
</dbReference>
<protein>
    <recommendedName>
        <fullName evidence="2">Zinc-ribbon domain-containing protein</fullName>
    </recommendedName>
</protein>
<organism evidence="3 4">
    <name type="scientific">Ruminococcus albus 8</name>
    <dbReference type="NCBI Taxonomy" id="246199"/>
    <lineage>
        <taxon>Bacteria</taxon>
        <taxon>Bacillati</taxon>
        <taxon>Bacillota</taxon>
        <taxon>Clostridia</taxon>
        <taxon>Eubacteriales</taxon>
        <taxon>Oscillospiraceae</taxon>
        <taxon>Ruminococcus</taxon>
    </lineage>
</organism>
<accession>E9S7H5</accession>
<dbReference type="AlphaFoldDB" id="E9S7H5"/>
<evidence type="ECO:0000313" key="3">
    <source>
        <dbReference type="EMBL" id="EGC04836.1"/>
    </source>
</evidence>
<dbReference type="EMBL" id="ADKM02000008">
    <property type="protein sequence ID" value="EGC04836.1"/>
    <property type="molecule type" value="Genomic_DNA"/>
</dbReference>
<evidence type="ECO:0000313" key="4">
    <source>
        <dbReference type="Proteomes" id="UP000004259"/>
    </source>
</evidence>
<sequence length="178" mass="18725">MNGINNFMNGKYKIIGPAVSALFALFATIGVNLGFQAYKANKDVYAILGGSLDMAMEGLGLKASTTKTSSSGTGFVTFLQILFWIIAIVYIGFKVLEVMKAISDNPQIAQSLKPAPAPAQNYAQPQQFAQPQQNFAQPQQIPAPIPTPAAAGEKFCTQCGAKVPAGNAFCTGCGAKLN</sequence>
<feature type="transmembrane region" description="Helical" evidence="1">
    <location>
        <begin position="12"/>
        <end position="35"/>
    </location>
</feature>
<keyword evidence="1" id="KW-0812">Transmembrane</keyword>
<feature type="domain" description="Zinc-ribbon" evidence="2">
    <location>
        <begin position="155"/>
        <end position="177"/>
    </location>
</feature>